<keyword evidence="1 5" id="KW-0489">Methyltransferase</keyword>
<dbReference type="EMBL" id="WKQE01000070">
    <property type="protein sequence ID" value="MSC82290.1"/>
    <property type="molecule type" value="Genomic_DNA"/>
</dbReference>
<evidence type="ECO:0000256" key="4">
    <source>
        <dbReference type="PROSITE-ProRule" id="PRU00489"/>
    </source>
</evidence>
<evidence type="ECO:0000313" key="7">
    <source>
        <dbReference type="Proteomes" id="UP000477010"/>
    </source>
</evidence>
<evidence type="ECO:0000313" key="5">
    <source>
        <dbReference type="EMBL" id="MSC70487.1"/>
    </source>
</evidence>
<reference evidence="5 7" key="1">
    <citation type="journal article" date="2019" name="Nat. Med.">
        <title>A library of human gut bacterial isolates paired with longitudinal multiomics data enables mechanistic microbiome research.</title>
        <authorList>
            <person name="Poyet M."/>
            <person name="Groussin M."/>
            <person name="Gibbons S.M."/>
            <person name="Avila-Pacheco J."/>
            <person name="Jiang X."/>
            <person name="Kearney S.M."/>
            <person name="Perrotta A.R."/>
            <person name="Berdy B."/>
            <person name="Zhao S."/>
            <person name="Lieberman T.D."/>
            <person name="Swanson P.K."/>
            <person name="Smith M."/>
            <person name="Roesemann S."/>
            <person name="Alexander J.E."/>
            <person name="Rich S.A."/>
            <person name="Livny J."/>
            <person name="Vlamakis H."/>
            <person name="Clish C."/>
            <person name="Bullock K."/>
            <person name="Deik A."/>
            <person name="Scott J."/>
            <person name="Pierce K.A."/>
            <person name="Xavier R.J."/>
            <person name="Alm E.J."/>
        </authorList>
    </citation>
    <scope>NUCLEOTIDE SEQUENCE</scope>
    <source>
        <strain evidence="5">BIOML-B7</strain>
        <strain evidence="6 7">BIOML-B9</strain>
    </source>
</reference>
<dbReference type="InterPro" id="IPR002052">
    <property type="entry name" value="DNA_methylase_N6_adenine_CS"/>
</dbReference>
<evidence type="ECO:0000256" key="1">
    <source>
        <dbReference type="ARBA" id="ARBA00022603"/>
    </source>
</evidence>
<dbReference type="GO" id="GO:0003676">
    <property type="term" value="F:nucleic acid binding"/>
    <property type="evidence" value="ECO:0007669"/>
    <property type="project" value="InterPro"/>
</dbReference>
<dbReference type="PROSITE" id="PS51143">
    <property type="entry name" value="MT_A70"/>
    <property type="match status" value="1"/>
</dbReference>
<keyword evidence="3" id="KW-0949">S-adenosyl-L-methionine</keyword>
<evidence type="ECO:0000313" key="6">
    <source>
        <dbReference type="EMBL" id="MSC82290.1"/>
    </source>
</evidence>
<accession>A0A6G2A431</accession>
<dbReference type="Proteomes" id="UP000477010">
    <property type="component" value="Unassembled WGS sequence"/>
</dbReference>
<dbReference type="AlphaFoldDB" id="A0A6G2A431"/>
<protein>
    <submittedName>
        <fullName evidence="5">DNA methyltransferase</fullName>
    </submittedName>
</protein>
<dbReference type="InterPro" id="IPR007757">
    <property type="entry name" value="MT-A70-like"/>
</dbReference>
<dbReference type="EMBL" id="WKQG01000068">
    <property type="protein sequence ID" value="MSC70487.1"/>
    <property type="molecule type" value="Genomic_DNA"/>
</dbReference>
<dbReference type="SUPFAM" id="SSF53335">
    <property type="entry name" value="S-adenosyl-L-methionine-dependent methyltransferases"/>
    <property type="match status" value="1"/>
</dbReference>
<sequence>MPETKQYGIIYADPPWHYDRKHGSGVAENHYPTMSIEEICALPVSELAAKDSALFLWATFPQLNEAFRVIDAWGFKYKTLAFLWLKQNRKADSWFYGMGFWTRSNAEVCLLATRGRPKRQCAGIHQFVISHIEQHSKKPDEVRDKIVKLMGDQPRVELFARQKTPG</sequence>
<dbReference type="GO" id="GO:0008168">
    <property type="term" value="F:methyltransferase activity"/>
    <property type="evidence" value="ECO:0007669"/>
    <property type="project" value="UniProtKB-KW"/>
</dbReference>
<dbReference type="Pfam" id="PF05063">
    <property type="entry name" value="MT-A70"/>
    <property type="match status" value="1"/>
</dbReference>
<keyword evidence="2 5" id="KW-0808">Transferase</keyword>
<evidence type="ECO:0000256" key="2">
    <source>
        <dbReference type="ARBA" id="ARBA00022679"/>
    </source>
</evidence>
<gene>
    <name evidence="5" type="ORF">GKD79_16745</name>
    <name evidence="6" type="ORF">GKD85_16180</name>
</gene>
<name>A0A6G2A431_9FIRM</name>
<organism evidence="5">
    <name type="scientific">Faecalibacterium prausnitzii</name>
    <dbReference type="NCBI Taxonomy" id="853"/>
    <lineage>
        <taxon>Bacteria</taxon>
        <taxon>Bacillati</taxon>
        <taxon>Bacillota</taxon>
        <taxon>Clostridia</taxon>
        <taxon>Eubacteriales</taxon>
        <taxon>Oscillospiraceae</taxon>
        <taxon>Faecalibacterium</taxon>
    </lineage>
</organism>
<comment type="similarity">
    <text evidence="4">Belongs to the MT-A70-like family.</text>
</comment>
<dbReference type="GO" id="GO:0032259">
    <property type="term" value="P:methylation"/>
    <property type="evidence" value="ECO:0007669"/>
    <property type="project" value="UniProtKB-KW"/>
</dbReference>
<evidence type="ECO:0000256" key="3">
    <source>
        <dbReference type="ARBA" id="ARBA00022691"/>
    </source>
</evidence>
<dbReference type="PANTHER" id="PTHR12829:SF7">
    <property type="entry name" value="N6-ADENOSINE-METHYLTRANSFERASE CATALYTIC SUBUNIT"/>
    <property type="match status" value="1"/>
</dbReference>
<dbReference type="PROSITE" id="PS00092">
    <property type="entry name" value="N6_MTASE"/>
    <property type="match status" value="1"/>
</dbReference>
<comment type="caution">
    <text evidence="5">The sequence shown here is derived from an EMBL/GenBank/DDBJ whole genome shotgun (WGS) entry which is preliminary data.</text>
</comment>
<dbReference type="InterPro" id="IPR029063">
    <property type="entry name" value="SAM-dependent_MTases_sf"/>
</dbReference>
<dbReference type="RefSeq" id="WP_154244540.1">
    <property type="nucleotide sequence ID" value="NZ_WKQD01000072.1"/>
</dbReference>
<proteinExistence type="inferred from homology"/>
<dbReference type="PANTHER" id="PTHR12829">
    <property type="entry name" value="N6-ADENOSINE-METHYLTRANSFERASE"/>
    <property type="match status" value="1"/>
</dbReference>